<feature type="region of interest" description="Disordered" evidence="1">
    <location>
        <begin position="1"/>
        <end position="32"/>
    </location>
</feature>
<organism evidence="2 3">
    <name type="scientific">Myxococcus stipitatus (strain DSM 14675 / JCM 12634 / Mx s8)</name>
    <dbReference type="NCBI Taxonomy" id="1278073"/>
    <lineage>
        <taxon>Bacteria</taxon>
        <taxon>Pseudomonadati</taxon>
        <taxon>Myxococcota</taxon>
        <taxon>Myxococcia</taxon>
        <taxon>Myxococcales</taxon>
        <taxon>Cystobacterineae</taxon>
        <taxon>Myxococcaceae</taxon>
        <taxon>Myxococcus</taxon>
    </lineage>
</organism>
<gene>
    <name evidence="2" type="ordered locus">MYSTI_07960</name>
</gene>
<dbReference type="OrthoDB" id="5489840at2"/>
<dbReference type="KEGG" id="msd:MYSTI_07960"/>
<reference evidence="2 3" key="1">
    <citation type="journal article" date="2013" name="Genome Announc.">
        <title>Complete genome sequence of Myxococcus stipitatus strain DSM 14675, a fruiting myxobacterium.</title>
        <authorList>
            <person name="Huntley S."/>
            <person name="Kneip S."/>
            <person name="Treuner-Lange A."/>
            <person name="Sogaard-Andersen L."/>
        </authorList>
    </citation>
    <scope>NUCLEOTIDE SEQUENCE [LARGE SCALE GENOMIC DNA]</scope>
    <source>
        <strain evidence="3">DSM 14675 / JCM 12634 / Mx s8</strain>
    </source>
</reference>
<dbReference type="eggNOG" id="ENOG50319PG">
    <property type="taxonomic scope" value="Bacteria"/>
</dbReference>
<dbReference type="HOGENOM" id="CLU_696032_0_0_7"/>
<name>L7UNT0_MYXSD</name>
<dbReference type="Proteomes" id="UP000011131">
    <property type="component" value="Chromosome"/>
</dbReference>
<sequence>MSSEKSHQDSASSTQPPAAVVSRAPAEKNTVRASVPRLVPRGTPLEQNHFITQGYTRFARTLQALVDPDFHPEHGSRARPGWFTFAIHASHEAGKGMLGASIARRIIDMAQGELLSSSAQVYDRVGLHGSMRQDAETLSGALDVQGLPREASAALGVLLGALNLEPLGDPRTLVSTAHRFARLFFQAPGILPLDKAEALTLTLERMLNAGNIAIFTDIGNAAEQYLAWRPTTSAVTPERVLQEFTLPGASPAESRQAFSALLDRAHQNPAPSDFGRIFPGMSSMSLVVTAFALLERARQCPGPDARDTLITVANNCFAWREQVDAVQPAFTPPSLLPGEVSRPDLALVMTPLMRLGLGSVLWKFSDYAATQQDRDYNPLTSKPTEYNWALFPDRWPALLTAFELGYQNPDALWKLPPPLIRLSQTPS</sequence>
<evidence type="ECO:0000256" key="1">
    <source>
        <dbReference type="SAM" id="MobiDB-lite"/>
    </source>
</evidence>
<dbReference type="EMBL" id="CP004025">
    <property type="protein sequence ID" value="AGC49232.1"/>
    <property type="molecule type" value="Genomic_DNA"/>
</dbReference>
<keyword evidence="3" id="KW-1185">Reference proteome</keyword>
<dbReference type="AlphaFoldDB" id="L7UNT0"/>
<evidence type="ECO:0000313" key="3">
    <source>
        <dbReference type="Proteomes" id="UP000011131"/>
    </source>
</evidence>
<evidence type="ECO:0000313" key="2">
    <source>
        <dbReference type="EMBL" id="AGC49232.1"/>
    </source>
</evidence>
<accession>L7UNT0</accession>
<proteinExistence type="predicted"/>
<dbReference type="PATRIC" id="fig|1278073.3.peg.8105"/>
<protein>
    <submittedName>
        <fullName evidence="2">Uncharacterized protein</fullName>
    </submittedName>
</protein>
<dbReference type="RefSeq" id="WP_015353485.1">
    <property type="nucleotide sequence ID" value="NC_020126.1"/>
</dbReference>